<dbReference type="PANTHER" id="PTHR43869">
    <property type="entry name" value="GLYCINE BETAINE/PROLINE BETAINE TRANSPORT SYSTEM ATP-BINDING PROTEIN PROV"/>
    <property type="match status" value="1"/>
</dbReference>
<keyword evidence="6 7" id="KW-0129">CBS domain</keyword>
<dbReference type="SMART" id="SM00116">
    <property type="entry name" value="CBS"/>
    <property type="match status" value="2"/>
</dbReference>
<name>A0A074M2M9_PAEPO</name>
<dbReference type="PANTHER" id="PTHR43869:SF1">
    <property type="entry name" value="GLYCINE BETAINE_PROLINE BETAINE TRANSPORT SYSTEM ATP-BINDING PROTEIN PROV"/>
    <property type="match status" value="1"/>
</dbReference>
<dbReference type="Pfam" id="PF00005">
    <property type="entry name" value="ABC_tran"/>
    <property type="match status" value="1"/>
</dbReference>
<accession>A0A074M2M9</accession>
<evidence type="ECO:0000259" key="9">
    <source>
        <dbReference type="PROSITE" id="PS50893"/>
    </source>
</evidence>
<evidence type="ECO:0000256" key="2">
    <source>
        <dbReference type="ARBA" id="ARBA00022448"/>
    </source>
</evidence>
<evidence type="ECO:0000313" key="11">
    <source>
        <dbReference type="EMBL" id="MBM0631955.1"/>
    </source>
</evidence>
<dbReference type="GO" id="GO:0006865">
    <property type="term" value="P:amino acid transport"/>
    <property type="evidence" value="ECO:0007669"/>
    <property type="project" value="UniProtKB-UniRule"/>
</dbReference>
<dbReference type="NCBIfam" id="TIGR01186">
    <property type="entry name" value="proV"/>
    <property type="match status" value="1"/>
</dbReference>
<dbReference type="GO" id="GO:0005886">
    <property type="term" value="C:plasma membrane"/>
    <property type="evidence" value="ECO:0007669"/>
    <property type="project" value="UniProtKB-SubCell"/>
</dbReference>
<reference evidence="11" key="1">
    <citation type="submission" date="2020-12" db="EMBL/GenBank/DDBJ databases">
        <title>Paenibacillus polymyxa LMG 27872: a double-edged sword.</title>
        <authorList>
            <person name="Langendries S."/>
            <person name="Garcia Mendez S."/>
            <person name="Beirinckx S."/>
            <person name="Viaene T."/>
            <person name="Baeyen S."/>
            <person name="Goeminne G."/>
            <person name="Willems A."/>
            <person name="Debode J."/>
            <person name="Goormachtig S."/>
        </authorList>
    </citation>
    <scope>NUCLEOTIDE SEQUENCE</scope>
    <source>
        <strain evidence="11">LMG 27872</strain>
    </source>
</reference>
<reference evidence="12" key="2">
    <citation type="submission" date="2022-11" db="EMBL/GenBank/DDBJ databases">
        <authorList>
            <person name="Vasilchenko N.G."/>
            <person name="Prazdnova E.V."/>
            <person name="Gorovtsov A.V."/>
            <person name="Chistyakov V.A."/>
            <person name="Pak M.L."/>
        </authorList>
    </citation>
    <scope>NUCLEOTIDE SEQUENCE</scope>
    <source>
        <strain evidence="12">R 4.5</strain>
    </source>
</reference>
<evidence type="ECO:0000256" key="7">
    <source>
        <dbReference type="PROSITE-ProRule" id="PRU00703"/>
    </source>
</evidence>
<dbReference type="CDD" id="cd03294">
    <property type="entry name" value="ABC_Pro_Gly_Betaine"/>
    <property type="match status" value="1"/>
</dbReference>
<evidence type="ECO:0000313" key="13">
    <source>
        <dbReference type="Proteomes" id="UP000650605"/>
    </source>
</evidence>
<dbReference type="Gene3D" id="3.10.580.10">
    <property type="entry name" value="CBS-domain"/>
    <property type="match status" value="1"/>
</dbReference>
<proteinExistence type="inferred from homology"/>
<dbReference type="EMBL" id="JAEHFQ010000001">
    <property type="protein sequence ID" value="MBM0631955.1"/>
    <property type="molecule type" value="Genomic_DNA"/>
</dbReference>
<dbReference type="InterPro" id="IPR000644">
    <property type="entry name" value="CBS_dom"/>
</dbReference>
<dbReference type="InterPro" id="IPR017871">
    <property type="entry name" value="ABC_transporter-like_CS"/>
</dbReference>
<keyword evidence="8" id="KW-0472">Membrane</keyword>
<protein>
    <recommendedName>
        <fullName evidence="8">Quaternary amine transport ATP-binding protein</fullName>
        <ecNumber evidence="8">7.6.2.9</ecNumber>
    </recommendedName>
</protein>
<evidence type="ECO:0000256" key="8">
    <source>
        <dbReference type="RuleBase" id="RU369116"/>
    </source>
</evidence>
<dbReference type="GO" id="GO:0016887">
    <property type="term" value="F:ATP hydrolysis activity"/>
    <property type="evidence" value="ECO:0007669"/>
    <property type="project" value="UniProtKB-UniRule"/>
</dbReference>
<comment type="catalytic activity">
    <reaction evidence="8">
        <text>a quaternary ammonium(out) + ATP + H2O = a quaternary ammonium(in) + ADP + phosphate + H(+)</text>
        <dbReference type="Rhea" id="RHEA:11036"/>
        <dbReference type="ChEBI" id="CHEBI:15377"/>
        <dbReference type="ChEBI" id="CHEBI:15378"/>
        <dbReference type="ChEBI" id="CHEBI:30616"/>
        <dbReference type="ChEBI" id="CHEBI:35267"/>
        <dbReference type="ChEBI" id="CHEBI:43474"/>
        <dbReference type="ChEBI" id="CHEBI:456216"/>
    </reaction>
</comment>
<dbReference type="GO" id="GO:0006970">
    <property type="term" value="P:response to osmotic stress"/>
    <property type="evidence" value="ECO:0007669"/>
    <property type="project" value="UniProtKB-ARBA"/>
</dbReference>
<keyword evidence="5" id="KW-0029">Amino-acid transport</keyword>
<keyword evidence="4 8" id="KW-0067">ATP-binding</keyword>
<dbReference type="SMART" id="SM00382">
    <property type="entry name" value="AAA"/>
    <property type="match status" value="1"/>
</dbReference>
<dbReference type="GO" id="GO:0005524">
    <property type="term" value="F:ATP binding"/>
    <property type="evidence" value="ECO:0007669"/>
    <property type="project" value="UniProtKB-UniRule"/>
</dbReference>
<dbReference type="InterPro" id="IPR005892">
    <property type="entry name" value="Gly-betaine_transp_ATP-bd"/>
</dbReference>
<dbReference type="RefSeq" id="WP_029516322.1">
    <property type="nucleotide sequence ID" value="NZ_ALJV01000097.1"/>
</dbReference>
<evidence type="ECO:0000313" key="12">
    <source>
        <dbReference type="EMBL" id="URJ48362.1"/>
    </source>
</evidence>
<keyword evidence="3 8" id="KW-0547">Nucleotide-binding</keyword>
<evidence type="ECO:0000256" key="4">
    <source>
        <dbReference type="ARBA" id="ARBA00022840"/>
    </source>
</evidence>
<evidence type="ECO:0000259" key="10">
    <source>
        <dbReference type="PROSITE" id="PS51371"/>
    </source>
</evidence>
<dbReference type="PROSITE" id="PS50893">
    <property type="entry name" value="ABC_TRANSPORTER_2"/>
    <property type="match status" value="1"/>
</dbReference>
<evidence type="ECO:0000256" key="3">
    <source>
        <dbReference type="ARBA" id="ARBA00022741"/>
    </source>
</evidence>
<dbReference type="InterPro" id="IPR027417">
    <property type="entry name" value="P-loop_NTPase"/>
</dbReference>
<keyword evidence="2 8" id="KW-0813">Transport</keyword>
<dbReference type="InterPro" id="IPR051921">
    <property type="entry name" value="ABC_osmolyte_uptake_ATP-bind"/>
</dbReference>
<dbReference type="PROSITE" id="PS51371">
    <property type="entry name" value="CBS"/>
    <property type="match status" value="1"/>
</dbReference>
<dbReference type="Proteomes" id="UP001055784">
    <property type="component" value="Chromosome"/>
</dbReference>
<dbReference type="Gene3D" id="3.40.50.300">
    <property type="entry name" value="P-loop containing nucleotide triphosphate hydrolases"/>
    <property type="match status" value="1"/>
</dbReference>
<gene>
    <name evidence="11" type="ORF">JDW19_02280</name>
    <name evidence="12" type="ORF">MF626_002594</name>
</gene>
<dbReference type="InterPro" id="IPR046342">
    <property type="entry name" value="CBS_dom_sf"/>
</dbReference>
<comment type="similarity">
    <text evidence="1 8">Belongs to the ABC transporter superfamily.</text>
</comment>
<sequence>MTILEVKNVSKLFGPHAEQGVPLLEQGWGKEKLAKEKQITVGVNKANMEIKQGEIFVIMGLSGSGKSTLVRMLNRLIEPTSGEILVHGKDLRKMNKEQLREVRRKTISMVFQKFALFPHRTVLENVEYGLEIQKVEKAQRQEKAQQALELVGLKNWGDKMPDELSGGMQQRVGLARALANDPEVLLMDEAFSALDPLIRRDMQDELLELQDKMKKTIVFITHDLDEALRIGDRIALMRDGAVVQIGTPEEIMIQPANSYVARFVEDVDLSKVLTAAHVMLRPETITMDRGPRVALELMRERGISNLFVIDRTKKLLGVINAEDAVHALRNNLKIEDILITDGPQVAAETVINDLFEITSSSKVPLAVVDDKQKLLGVIVRGALLGALGGDVTTTKEVNAHDTETANR</sequence>
<dbReference type="AlphaFoldDB" id="A0A074M2M9"/>
<keyword evidence="8" id="KW-1003">Cell membrane</keyword>
<feature type="domain" description="ABC transporter" evidence="9">
    <location>
        <begin position="4"/>
        <end position="264"/>
    </location>
</feature>
<dbReference type="GO" id="GO:0031460">
    <property type="term" value="P:glycine betaine transport"/>
    <property type="evidence" value="ECO:0007669"/>
    <property type="project" value="InterPro"/>
</dbReference>
<dbReference type="Proteomes" id="UP000650605">
    <property type="component" value="Unassembled WGS sequence"/>
</dbReference>
<dbReference type="EMBL" id="CP097770">
    <property type="protein sequence ID" value="URJ48362.1"/>
    <property type="molecule type" value="Genomic_DNA"/>
</dbReference>
<dbReference type="InterPro" id="IPR003593">
    <property type="entry name" value="AAA+_ATPase"/>
</dbReference>
<dbReference type="SUPFAM" id="SSF52540">
    <property type="entry name" value="P-loop containing nucleoside triphosphate hydrolases"/>
    <property type="match status" value="1"/>
</dbReference>
<dbReference type="Pfam" id="PF00571">
    <property type="entry name" value="CBS"/>
    <property type="match status" value="1"/>
</dbReference>
<organism evidence="11 13">
    <name type="scientific">Paenibacillus polymyxa</name>
    <name type="common">Bacillus polymyxa</name>
    <dbReference type="NCBI Taxonomy" id="1406"/>
    <lineage>
        <taxon>Bacteria</taxon>
        <taxon>Bacillati</taxon>
        <taxon>Bacillota</taxon>
        <taxon>Bacilli</taxon>
        <taxon>Bacillales</taxon>
        <taxon>Paenibacillaceae</taxon>
        <taxon>Paenibacillus</taxon>
    </lineage>
</organism>
<dbReference type="FunFam" id="3.40.50.300:FF:000201">
    <property type="entry name" value="Glycine betaine/L-proline ABC transporter ATP-binding protein"/>
    <property type="match status" value="1"/>
</dbReference>
<comment type="subcellular location">
    <subcellularLocation>
        <location evidence="8">Cell inner membrane</location>
        <topology evidence="8">Peripheral membrane protein</topology>
    </subcellularLocation>
</comment>
<dbReference type="GO" id="GO:0015418">
    <property type="term" value="F:ABC-type quaternary ammonium compound transporting activity"/>
    <property type="evidence" value="ECO:0007669"/>
    <property type="project" value="UniProtKB-EC"/>
</dbReference>
<dbReference type="EC" id="7.6.2.9" evidence="8"/>
<feature type="domain" description="CBS" evidence="10">
    <location>
        <begin position="278"/>
        <end position="334"/>
    </location>
</feature>
<evidence type="ECO:0000256" key="6">
    <source>
        <dbReference type="ARBA" id="ARBA00023122"/>
    </source>
</evidence>
<comment type="subunit">
    <text evidence="8">The complex is probably composed of two ATP-binding proteins, two transmembrane proteins and a solute-binding protein.</text>
</comment>
<dbReference type="PROSITE" id="PS00211">
    <property type="entry name" value="ABC_TRANSPORTER_1"/>
    <property type="match status" value="1"/>
</dbReference>
<dbReference type="InterPro" id="IPR003439">
    <property type="entry name" value="ABC_transporter-like_ATP-bd"/>
</dbReference>
<evidence type="ECO:0000256" key="5">
    <source>
        <dbReference type="ARBA" id="ARBA00022970"/>
    </source>
</evidence>
<evidence type="ECO:0000256" key="1">
    <source>
        <dbReference type="ARBA" id="ARBA00005417"/>
    </source>
</evidence>
<keyword evidence="8" id="KW-0997">Cell inner membrane</keyword>
<dbReference type="SUPFAM" id="SSF54631">
    <property type="entry name" value="CBS-domain pair"/>
    <property type="match status" value="1"/>
</dbReference>